<evidence type="ECO:0000256" key="6">
    <source>
        <dbReference type="SAM" id="SignalP"/>
    </source>
</evidence>
<comment type="similarity">
    <text evidence="1 5">Belongs to the glycosyl hydrolase 27 family.</text>
</comment>
<dbReference type="Proteomes" id="UP001330812">
    <property type="component" value="Chromosome"/>
</dbReference>
<evidence type="ECO:0000313" key="9">
    <source>
        <dbReference type="Proteomes" id="UP001330812"/>
    </source>
</evidence>
<dbReference type="PANTHER" id="PTHR11452:SF42">
    <property type="entry name" value="ALPHA-GALACTOSIDASE"/>
    <property type="match status" value="1"/>
</dbReference>
<dbReference type="GO" id="GO:0016787">
    <property type="term" value="F:hydrolase activity"/>
    <property type="evidence" value="ECO:0007669"/>
    <property type="project" value="UniProtKB-KW"/>
</dbReference>
<feature type="chain" id="PRO_5046174069" description="Alpha-galactosidase" evidence="6">
    <location>
        <begin position="30"/>
        <end position="443"/>
    </location>
</feature>
<evidence type="ECO:0000256" key="1">
    <source>
        <dbReference type="ARBA" id="ARBA00009743"/>
    </source>
</evidence>
<dbReference type="CDD" id="cd14792">
    <property type="entry name" value="GH27"/>
    <property type="match status" value="1"/>
</dbReference>
<keyword evidence="2 6" id="KW-0732">Signal</keyword>
<organism evidence="8 9">
    <name type="scientific">Amycolatopsis rhabdoformis</name>
    <dbReference type="NCBI Taxonomy" id="1448059"/>
    <lineage>
        <taxon>Bacteria</taxon>
        <taxon>Bacillati</taxon>
        <taxon>Actinomycetota</taxon>
        <taxon>Actinomycetes</taxon>
        <taxon>Pseudonocardiales</taxon>
        <taxon>Pseudonocardiaceae</taxon>
        <taxon>Amycolatopsis</taxon>
    </lineage>
</organism>
<dbReference type="PRINTS" id="PR00740">
    <property type="entry name" value="GLHYDRLASE27"/>
</dbReference>
<accession>A0ABZ1I7E2</accession>
<dbReference type="PANTHER" id="PTHR11452">
    <property type="entry name" value="ALPHA-GALACTOSIDASE/ALPHA-N-ACETYLGALACTOSAMINIDASE"/>
    <property type="match status" value="1"/>
</dbReference>
<feature type="domain" description="Alpha galactosidase C-terminal" evidence="7">
    <location>
        <begin position="368"/>
        <end position="441"/>
    </location>
</feature>
<dbReference type="RefSeq" id="WP_326569247.1">
    <property type="nucleotide sequence ID" value="NZ_CP142149.1"/>
</dbReference>
<protein>
    <recommendedName>
        <fullName evidence="5">Alpha-galactosidase</fullName>
        <ecNumber evidence="5">3.2.1.22</ecNumber>
    </recommendedName>
    <alternativeName>
        <fullName evidence="5">Melibiase</fullName>
    </alternativeName>
</protein>
<proteinExistence type="inferred from homology"/>
<keyword evidence="5" id="KW-1015">Disulfide bond</keyword>
<dbReference type="InterPro" id="IPR041233">
    <property type="entry name" value="Melibiase_C"/>
</dbReference>
<evidence type="ECO:0000313" key="8">
    <source>
        <dbReference type="EMBL" id="WSE30300.1"/>
    </source>
</evidence>
<evidence type="ECO:0000259" key="7">
    <source>
        <dbReference type="Pfam" id="PF17801"/>
    </source>
</evidence>
<sequence>MKSTLRRLWTVAAAVLVLTGALAVPSAQAKTTFVTPFMGWSSWSVQSSTRPTYGTSWLVDSHIRDAADAVSAKLKSAGYTNINLDAGWNANFDWVFHSDANGIADPDPGRFPNGIAPLASYVHGLGLKIGLYAATGLDKEVYDKNAPIVGTSCHTRDIVVLPLTPSNMWGGNWKVDYANPCAQAYFDSVVAKFASWGVDFLKVDGTTADNVPDIAAWSKAIDHSGRAMWLTASAWPVPREAGPGLAPYANSVRVDTDVECYCGTVSSWDSSVKKRWDDLPAWQGVFDAGYRPDLDSMPISNNTGSGIQDGLTDAERQSVMTFWSMASSPLYVGGDVYFLDDSAVRILTNPEVISVDRSGTYPTRVTSGTSQVWQKQLPGGKRAVAVYNLGSSSANVSVSFSALGLSGSHAVRDLVARTDLGSFSGSWTATAVPAHGSRLITVG</sequence>
<reference evidence="8 9" key="1">
    <citation type="journal article" date="2015" name="Int. J. Syst. Evol. Microbiol.">
        <title>Amycolatopsis rhabdoformis sp. nov., an actinomycete isolated from a tropical forest soil.</title>
        <authorList>
            <person name="Souza W.R."/>
            <person name="Silva R.E."/>
            <person name="Goodfellow M."/>
            <person name="Busarakam K."/>
            <person name="Figueiro F.S."/>
            <person name="Ferreira D."/>
            <person name="Rodrigues-Filho E."/>
            <person name="Moraes L.A.B."/>
            <person name="Zucchi T.D."/>
        </authorList>
    </citation>
    <scope>NUCLEOTIDE SEQUENCE [LARGE SCALE GENOMIC DNA]</scope>
    <source>
        <strain evidence="8 9">NCIMB 14900</strain>
    </source>
</reference>
<keyword evidence="4 5" id="KW-0326">Glycosidase</keyword>
<dbReference type="Pfam" id="PF17801">
    <property type="entry name" value="Melibiase_C"/>
    <property type="match status" value="1"/>
</dbReference>
<feature type="signal peptide" evidence="6">
    <location>
        <begin position="1"/>
        <end position="29"/>
    </location>
</feature>
<dbReference type="SUPFAM" id="SSF51445">
    <property type="entry name" value="(Trans)glycosidases"/>
    <property type="match status" value="1"/>
</dbReference>
<dbReference type="EC" id="3.2.1.22" evidence="5"/>
<evidence type="ECO:0000256" key="5">
    <source>
        <dbReference type="RuleBase" id="RU361168"/>
    </source>
</evidence>
<dbReference type="Gene3D" id="2.60.40.1180">
    <property type="entry name" value="Golgi alpha-mannosidase II"/>
    <property type="match status" value="1"/>
</dbReference>
<name>A0ABZ1I7E2_9PSEU</name>
<evidence type="ECO:0000256" key="2">
    <source>
        <dbReference type="ARBA" id="ARBA00022729"/>
    </source>
</evidence>
<dbReference type="EMBL" id="CP142149">
    <property type="protein sequence ID" value="WSE30300.1"/>
    <property type="molecule type" value="Genomic_DNA"/>
</dbReference>
<comment type="catalytic activity">
    <reaction evidence="5">
        <text>Hydrolysis of terminal, non-reducing alpha-D-galactose residues in alpha-D-galactosides, including galactose oligosaccharides, galactomannans and galactolipids.</text>
        <dbReference type="EC" id="3.2.1.22"/>
    </reaction>
</comment>
<dbReference type="Gene3D" id="3.20.20.70">
    <property type="entry name" value="Aldolase class I"/>
    <property type="match status" value="1"/>
</dbReference>
<dbReference type="InterPro" id="IPR013780">
    <property type="entry name" value="Glyco_hydro_b"/>
</dbReference>
<keyword evidence="9" id="KW-1185">Reference proteome</keyword>
<gene>
    <name evidence="8" type="ORF">VSH64_47210</name>
</gene>
<evidence type="ECO:0000256" key="3">
    <source>
        <dbReference type="ARBA" id="ARBA00022801"/>
    </source>
</evidence>
<dbReference type="InterPro" id="IPR002241">
    <property type="entry name" value="Glyco_hydro_27"/>
</dbReference>
<dbReference type="SUPFAM" id="SSF51011">
    <property type="entry name" value="Glycosyl hydrolase domain"/>
    <property type="match status" value="1"/>
</dbReference>
<dbReference type="Pfam" id="PF16499">
    <property type="entry name" value="Melibiase_2"/>
    <property type="match status" value="2"/>
</dbReference>
<keyword evidence="3 5" id="KW-0378">Hydrolase</keyword>
<evidence type="ECO:0000256" key="4">
    <source>
        <dbReference type="ARBA" id="ARBA00023295"/>
    </source>
</evidence>
<dbReference type="InterPro" id="IPR013785">
    <property type="entry name" value="Aldolase_TIM"/>
</dbReference>
<dbReference type="InterPro" id="IPR017853">
    <property type="entry name" value="GH"/>
</dbReference>